<evidence type="ECO:0000256" key="1">
    <source>
        <dbReference type="ARBA" id="ARBA00005187"/>
    </source>
</evidence>
<accession>A0AAU9C0Q3</accession>
<feature type="binding site" evidence="9">
    <location>
        <position position="103"/>
    </location>
    <ligand>
        <name>L-glutamine</name>
        <dbReference type="ChEBI" id="CHEBI:58359"/>
    </ligand>
</feature>
<dbReference type="InterPro" id="IPR006426">
    <property type="entry name" value="Asn_synth_AEB"/>
</dbReference>
<feature type="domain" description="Glutamine amidotransferase type-2" evidence="10">
    <location>
        <begin position="2"/>
        <end position="216"/>
    </location>
</feature>
<evidence type="ECO:0000256" key="5">
    <source>
        <dbReference type="ARBA" id="ARBA00022840"/>
    </source>
</evidence>
<organism evidence="11 12">
    <name type="scientific">Methylomarinovum caldicuralii</name>
    <dbReference type="NCBI Taxonomy" id="438856"/>
    <lineage>
        <taxon>Bacteria</taxon>
        <taxon>Pseudomonadati</taxon>
        <taxon>Pseudomonadota</taxon>
        <taxon>Gammaproteobacteria</taxon>
        <taxon>Methylococcales</taxon>
        <taxon>Methylothermaceae</taxon>
        <taxon>Methylomarinovum</taxon>
    </lineage>
</organism>
<dbReference type="CDD" id="cd01991">
    <property type="entry name" value="Asn_synthase_B_C"/>
    <property type="match status" value="1"/>
</dbReference>
<dbReference type="GO" id="GO:0005524">
    <property type="term" value="F:ATP binding"/>
    <property type="evidence" value="ECO:0007669"/>
    <property type="project" value="UniProtKB-KW"/>
</dbReference>
<dbReference type="InterPro" id="IPR029055">
    <property type="entry name" value="Ntn_hydrolases_N"/>
</dbReference>
<evidence type="ECO:0000256" key="8">
    <source>
        <dbReference type="PIRSR" id="PIRSR001589-1"/>
    </source>
</evidence>
<dbReference type="Pfam" id="PF00733">
    <property type="entry name" value="Asn_synthase"/>
    <property type="match status" value="1"/>
</dbReference>
<dbReference type="InterPro" id="IPR051786">
    <property type="entry name" value="ASN_synthetase/amidase"/>
</dbReference>
<evidence type="ECO:0000256" key="3">
    <source>
        <dbReference type="ARBA" id="ARBA00012737"/>
    </source>
</evidence>
<dbReference type="InterPro" id="IPR001962">
    <property type="entry name" value="Asn_synthase"/>
</dbReference>
<evidence type="ECO:0000256" key="9">
    <source>
        <dbReference type="PIRSR" id="PIRSR001589-2"/>
    </source>
</evidence>
<comment type="pathway">
    <text evidence="1">Amino-acid biosynthesis; L-asparagine biosynthesis; L-asparagine from L-aspartate (L-Gln route): step 1/1.</text>
</comment>
<dbReference type="GO" id="GO:0006529">
    <property type="term" value="P:asparagine biosynthetic process"/>
    <property type="evidence" value="ECO:0007669"/>
    <property type="project" value="UniProtKB-KW"/>
</dbReference>
<evidence type="ECO:0000256" key="4">
    <source>
        <dbReference type="ARBA" id="ARBA00022741"/>
    </source>
</evidence>
<dbReference type="SUPFAM" id="SSF52402">
    <property type="entry name" value="Adenine nucleotide alpha hydrolases-like"/>
    <property type="match status" value="1"/>
</dbReference>
<feature type="active site" description="For GATase activity" evidence="8">
    <location>
        <position position="2"/>
    </location>
</feature>
<dbReference type="SUPFAM" id="SSF56235">
    <property type="entry name" value="N-terminal nucleophile aminohydrolases (Ntn hydrolases)"/>
    <property type="match status" value="1"/>
</dbReference>
<dbReference type="AlphaFoldDB" id="A0AAU9C0Q3"/>
<dbReference type="PANTHER" id="PTHR43284">
    <property type="entry name" value="ASPARAGINE SYNTHETASE (GLUTAMINE-HYDROLYZING)"/>
    <property type="match status" value="1"/>
</dbReference>
<keyword evidence="5 9" id="KW-0067">ATP-binding</keyword>
<name>A0AAU9C0Q3_9GAMM</name>
<comment type="similarity">
    <text evidence="2">Belongs to the asparagine synthetase family.</text>
</comment>
<reference evidence="12" key="1">
    <citation type="journal article" date="2024" name="Int. J. Syst. Evol. Microbiol.">
        <title>Methylomarinovum tepidoasis sp. nov., a moderately thermophilic methanotroph of the family Methylothermaceae isolated from a deep-sea hydrothermal field.</title>
        <authorList>
            <person name="Hirayama H."/>
            <person name="Takaki Y."/>
            <person name="Abe M."/>
            <person name="Miyazaki M."/>
            <person name="Uematsu K."/>
            <person name="Matsui Y."/>
            <person name="Takai K."/>
        </authorList>
    </citation>
    <scope>NUCLEOTIDE SEQUENCE [LARGE SCALE GENOMIC DNA]</scope>
    <source>
        <strain evidence="12">IT-9</strain>
    </source>
</reference>
<proteinExistence type="inferred from homology"/>
<dbReference type="InterPro" id="IPR017932">
    <property type="entry name" value="GATase_2_dom"/>
</dbReference>
<keyword evidence="8" id="KW-0028">Amino-acid biosynthesis</keyword>
<protein>
    <recommendedName>
        <fullName evidence="3">asparagine synthase (glutamine-hydrolyzing)</fullName>
        <ecNumber evidence="3">6.3.5.4</ecNumber>
    </recommendedName>
</protein>
<evidence type="ECO:0000313" key="11">
    <source>
        <dbReference type="EMBL" id="BCX82255.1"/>
    </source>
</evidence>
<dbReference type="Gene3D" id="3.40.50.620">
    <property type="entry name" value="HUPs"/>
    <property type="match status" value="1"/>
</dbReference>
<evidence type="ECO:0000256" key="6">
    <source>
        <dbReference type="ARBA" id="ARBA00022962"/>
    </source>
</evidence>
<keyword evidence="6 8" id="KW-0315">Glutamine amidotransferase</keyword>
<keyword evidence="8" id="KW-0061">Asparagine biosynthesis</keyword>
<dbReference type="InterPro" id="IPR014729">
    <property type="entry name" value="Rossmann-like_a/b/a_fold"/>
</dbReference>
<dbReference type="KEGG" id="mcau:MIT9_P1841"/>
<dbReference type="PROSITE" id="PS51278">
    <property type="entry name" value="GATASE_TYPE_2"/>
    <property type="match status" value="1"/>
</dbReference>
<dbReference type="GO" id="GO:0005829">
    <property type="term" value="C:cytosol"/>
    <property type="evidence" value="ECO:0007669"/>
    <property type="project" value="TreeGrafter"/>
</dbReference>
<evidence type="ECO:0000313" key="12">
    <source>
        <dbReference type="Proteomes" id="UP001321825"/>
    </source>
</evidence>
<keyword evidence="4 9" id="KW-0547">Nucleotide-binding</keyword>
<dbReference type="EC" id="6.3.5.4" evidence="3"/>
<keyword evidence="11" id="KW-0436">Ligase</keyword>
<dbReference type="EMBL" id="AP024714">
    <property type="protein sequence ID" value="BCX82255.1"/>
    <property type="molecule type" value="Genomic_DNA"/>
</dbReference>
<dbReference type="InterPro" id="IPR033738">
    <property type="entry name" value="AsnB_N"/>
</dbReference>
<evidence type="ECO:0000256" key="2">
    <source>
        <dbReference type="ARBA" id="ARBA00005752"/>
    </source>
</evidence>
<dbReference type="RefSeq" id="WP_317704662.1">
    <property type="nucleotide sequence ID" value="NZ_AP024714.1"/>
</dbReference>
<dbReference type="NCBIfam" id="TIGR01536">
    <property type="entry name" value="asn_synth_AEB"/>
    <property type="match status" value="1"/>
</dbReference>
<dbReference type="Pfam" id="PF13537">
    <property type="entry name" value="GATase_7"/>
    <property type="match status" value="1"/>
</dbReference>
<keyword evidence="12" id="KW-1185">Reference proteome</keyword>
<dbReference type="Proteomes" id="UP001321825">
    <property type="component" value="Chromosome"/>
</dbReference>
<dbReference type="PANTHER" id="PTHR43284:SF1">
    <property type="entry name" value="ASPARAGINE SYNTHETASE"/>
    <property type="match status" value="1"/>
</dbReference>
<dbReference type="PIRSF" id="PIRSF001589">
    <property type="entry name" value="Asn_synthetase_glu-h"/>
    <property type="match status" value="1"/>
</dbReference>
<gene>
    <name evidence="11" type="ORF">MIT9_P1841</name>
</gene>
<sequence length="594" mass="65918">MCGIAALFHYNNGASVTHDWLQSVNQRQQPRGPDGEGIWMSQDASIGLGHRRLAIIDLSERGAQPMASEDGKLRVVFNGEIYNHRELRGDLEARGHRFYSDSDTEVLLHLYREFGTEMCTHLRGMYAFALWDETRRGLLLARDPYGIKPLYYADDGRTLRAASQVKALLAAGGVDTSPEPAGHVGFFLWGCVPEPFTLYKGIRALAPGSTLWVQRGEKPQHTIFCDIVREIIHPSPSTRSQEARDSFAQALEDSVRRHLVADVPVGVFLSAGLDSTAIAALASQHSADLRTFTLGFEEYRGTQADETPLAESVARSLGASHTTRWVRGGDFENELETVLNAMDQPSIDGVNTYFVSKAASESGLKVALSGLGGDELLGGYPSFRHVPAIRRLAGPFRRLGKAFRIVTLPVIRRFTSPKYAGLFEYGHSYGGAYLLRRGLYMPWELPGVLDPDLLRQGWRELDPVARIDRQLPTETAPFPAVAALESSRYMRNMLLRDADWASMAHSLEIRVPLVDLDLLRAVVPFMHTPSPLDKQAMAGCAWKGKVPEALVNRPKTGFSIPVREWLRKETGSGERGLRSWARFVYQQCPGYPGA</sequence>
<evidence type="ECO:0000256" key="7">
    <source>
        <dbReference type="ARBA" id="ARBA00048741"/>
    </source>
</evidence>
<dbReference type="Gene3D" id="3.60.20.10">
    <property type="entry name" value="Glutamine Phosphoribosylpyrophosphate, subunit 1, domain 1"/>
    <property type="match status" value="1"/>
</dbReference>
<comment type="catalytic activity">
    <reaction evidence="7">
        <text>L-aspartate + L-glutamine + ATP + H2O = L-asparagine + L-glutamate + AMP + diphosphate + H(+)</text>
        <dbReference type="Rhea" id="RHEA:12228"/>
        <dbReference type="ChEBI" id="CHEBI:15377"/>
        <dbReference type="ChEBI" id="CHEBI:15378"/>
        <dbReference type="ChEBI" id="CHEBI:29985"/>
        <dbReference type="ChEBI" id="CHEBI:29991"/>
        <dbReference type="ChEBI" id="CHEBI:30616"/>
        <dbReference type="ChEBI" id="CHEBI:33019"/>
        <dbReference type="ChEBI" id="CHEBI:58048"/>
        <dbReference type="ChEBI" id="CHEBI:58359"/>
        <dbReference type="ChEBI" id="CHEBI:456215"/>
        <dbReference type="EC" id="6.3.5.4"/>
    </reaction>
</comment>
<feature type="binding site" evidence="9">
    <location>
        <begin position="369"/>
        <end position="370"/>
    </location>
    <ligand>
        <name>ATP</name>
        <dbReference type="ChEBI" id="CHEBI:30616"/>
    </ligand>
</feature>
<dbReference type="GO" id="GO:0004066">
    <property type="term" value="F:asparagine synthase (glutamine-hydrolyzing) activity"/>
    <property type="evidence" value="ECO:0007669"/>
    <property type="project" value="UniProtKB-EC"/>
</dbReference>
<dbReference type="CDD" id="cd00712">
    <property type="entry name" value="AsnB"/>
    <property type="match status" value="1"/>
</dbReference>
<evidence type="ECO:0000259" key="10">
    <source>
        <dbReference type="PROSITE" id="PS51278"/>
    </source>
</evidence>